<evidence type="ECO:0000256" key="4">
    <source>
        <dbReference type="ARBA" id="ARBA00022475"/>
    </source>
</evidence>
<evidence type="ECO:0000256" key="8">
    <source>
        <dbReference type="ARBA" id="ARBA00023065"/>
    </source>
</evidence>
<dbReference type="Proteomes" id="UP000247790">
    <property type="component" value="Unassembled WGS sequence"/>
</dbReference>
<dbReference type="Pfam" id="PF01544">
    <property type="entry name" value="CorA"/>
    <property type="match status" value="1"/>
</dbReference>
<dbReference type="InterPro" id="IPR004488">
    <property type="entry name" value="Mg/Co-transport_prot_CorA"/>
</dbReference>
<dbReference type="FunFam" id="1.20.58.340:FF:000004">
    <property type="entry name" value="Magnesium transport protein CorA"/>
    <property type="match status" value="1"/>
</dbReference>
<evidence type="ECO:0000256" key="6">
    <source>
        <dbReference type="ARBA" id="ARBA00022842"/>
    </source>
</evidence>
<keyword evidence="3 12" id="KW-0813">Transport</keyword>
<dbReference type="GO" id="GO:0015095">
    <property type="term" value="F:magnesium ion transmembrane transporter activity"/>
    <property type="evidence" value="ECO:0007669"/>
    <property type="project" value="UniProtKB-UniRule"/>
</dbReference>
<evidence type="ECO:0000256" key="7">
    <source>
        <dbReference type="ARBA" id="ARBA00022989"/>
    </source>
</evidence>
<feature type="transmembrane region" description="Helical" evidence="12">
    <location>
        <begin position="253"/>
        <end position="273"/>
    </location>
</feature>
<evidence type="ECO:0000256" key="3">
    <source>
        <dbReference type="ARBA" id="ARBA00022448"/>
    </source>
</evidence>
<reference evidence="13 15" key="1">
    <citation type="submission" date="2018-06" db="EMBL/GenBank/DDBJ databases">
        <title>Genomic Encyclopedia of Type Strains, Phase III (KMG-III): the genomes of soil and plant-associated and newly described type strains.</title>
        <authorList>
            <person name="Whitman W."/>
        </authorList>
    </citation>
    <scope>NUCLEOTIDE SEQUENCE [LARGE SCALE GENOMIC DNA]</scope>
    <source>
        <strain evidence="13 15">CECT 7022</strain>
    </source>
</reference>
<dbReference type="SUPFAM" id="SSF143865">
    <property type="entry name" value="CorA soluble domain-like"/>
    <property type="match status" value="1"/>
</dbReference>
<evidence type="ECO:0000256" key="2">
    <source>
        <dbReference type="ARBA" id="ARBA00009765"/>
    </source>
</evidence>
<evidence type="ECO:0000313" key="16">
    <source>
        <dbReference type="Proteomes" id="UP000509327"/>
    </source>
</evidence>
<comment type="similarity">
    <text evidence="2 12">Belongs to the CorA metal ion transporter (MIT) (TC 1.A.35) family.</text>
</comment>
<dbReference type="Proteomes" id="UP000509327">
    <property type="component" value="Chromosome"/>
</dbReference>
<accession>A0A2V4WAX9</accession>
<evidence type="ECO:0000256" key="11">
    <source>
        <dbReference type="ARBA" id="ARBA00045497"/>
    </source>
</evidence>
<dbReference type="EMBL" id="QJSW01000001">
    <property type="protein sequence ID" value="PYE52651.1"/>
    <property type="molecule type" value="Genomic_DNA"/>
</dbReference>
<evidence type="ECO:0000256" key="10">
    <source>
        <dbReference type="ARBA" id="ARBA00034269"/>
    </source>
</evidence>
<dbReference type="EMBL" id="CP054614">
    <property type="protein sequence ID" value="QKS59203.1"/>
    <property type="molecule type" value="Genomic_DNA"/>
</dbReference>
<dbReference type="GO" id="GO:0000287">
    <property type="term" value="F:magnesium ion binding"/>
    <property type="evidence" value="ECO:0007669"/>
    <property type="project" value="TreeGrafter"/>
</dbReference>
<name>A0A2V4WAX9_PAEBA</name>
<dbReference type="InterPro" id="IPR045861">
    <property type="entry name" value="CorA_cytoplasmic_dom"/>
</dbReference>
<proteinExistence type="inferred from homology"/>
<dbReference type="RefSeq" id="WP_110893946.1">
    <property type="nucleotide sequence ID" value="NZ_CP054614.1"/>
</dbReference>
<dbReference type="InterPro" id="IPR045863">
    <property type="entry name" value="CorA_TM1_TM2"/>
</dbReference>
<keyword evidence="8 12" id="KW-0406">Ion transport</keyword>
<keyword evidence="6 12" id="KW-0460">Magnesium</keyword>
<sequence length="311" mass="36581">MKIRLVNNGVFIPVDDIQQALTPPTEGFYWIDADVDDLAVLQPLFSMHDLAVEDCLSDEEQRPKIEIYENHYFIVINSIRFDDEEIFLRAVNLFLGRHFIISVTKQKVSELRMLKPILWEQEISSPDRFLYLLVDLIVDNYFTVGDRIEARIEKLEEDILMHTKKSHLNEIIGLRSEILWLKKVLGPQKEVINTLNKKDLRLIDDQLQKYFSDIYENAVKISETFETYRDLMGNLREAYQSSIANRANEIMRVFTAITTVFMPLTVITGIYGMNFDNMPELHWKYGYYAVIGLMITLGLTMFFIFRKKDWI</sequence>
<evidence type="ECO:0000313" key="13">
    <source>
        <dbReference type="EMBL" id="PYE52651.1"/>
    </source>
</evidence>
<evidence type="ECO:0000256" key="5">
    <source>
        <dbReference type="ARBA" id="ARBA00022692"/>
    </source>
</evidence>
<dbReference type="Gene3D" id="1.20.58.340">
    <property type="entry name" value="Magnesium transport protein CorA, transmembrane region"/>
    <property type="match status" value="2"/>
</dbReference>
<dbReference type="NCBIfam" id="TIGR00383">
    <property type="entry name" value="corA"/>
    <property type="match status" value="1"/>
</dbReference>
<keyword evidence="16" id="KW-1185">Reference proteome</keyword>
<evidence type="ECO:0000313" key="14">
    <source>
        <dbReference type="EMBL" id="QKS59203.1"/>
    </source>
</evidence>
<comment type="catalytic activity">
    <reaction evidence="10">
        <text>Mg(2+)(in) = Mg(2+)(out)</text>
        <dbReference type="Rhea" id="RHEA:29827"/>
        <dbReference type="ChEBI" id="CHEBI:18420"/>
    </reaction>
</comment>
<keyword evidence="7 12" id="KW-1133">Transmembrane helix</keyword>
<keyword evidence="5 12" id="KW-0812">Transmembrane</keyword>
<evidence type="ECO:0000256" key="9">
    <source>
        <dbReference type="ARBA" id="ARBA00023136"/>
    </source>
</evidence>
<dbReference type="SUPFAM" id="SSF144083">
    <property type="entry name" value="Magnesium transport protein CorA, transmembrane region"/>
    <property type="match status" value="1"/>
</dbReference>
<evidence type="ECO:0000256" key="1">
    <source>
        <dbReference type="ARBA" id="ARBA00004651"/>
    </source>
</evidence>
<protein>
    <recommendedName>
        <fullName evidence="12">Magnesium transport protein CorA</fullName>
    </recommendedName>
</protein>
<dbReference type="InterPro" id="IPR002523">
    <property type="entry name" value="MgTranspt_CorA/ZnTranspt_ZntB"/>
</dbReference>
<gene>
    <name evidence="12 14" type="primary">corA</name>
    <name evidence="13" type="ORF">DFQ00_101591</name>
    <name evidence="14" type="ORF">HUB98_25395</name>
</gene>
<dbReference type="OrthoDB" id="9803416at2"/>
<dbReference type="GO" id="GO:0050897">
    <property type="term" value="F:cobalt ion binding"/>
    <property type="evidence" value="ECO:0007669"/>
    <property type="project" value="TreeGrafter"/>
</dbReference>
<organism evidence="13 15">
    <name type="scientific">Paenibacillus barcinonensis</name>
    <dbReference type="NCBI Taxonomy" id="198119"/>
    <lineage>
        <taxon>Bacteria</taxon>
        <taxon>Bacillati</taxon>
        <taxon>Bacillota</taxon>
        <taxon>Bacilli</taxon>
        <taxon>Bacillales</taxon>
        <taxon>Paenibacillaceae</taxon>
        <taxon>Paenibacillus</taxon>
    </lineage>
</organism>
<dbReference type="PANTHER" id="PTHR46494">
    <property type="entry name" value="CORA FAMILY METAL ION TRANSPORTER (EUROFUNG)"/>
    <property type="match status" value="1"/>
</dbReference>
<comment type="function">
    <text evidence="11">Mediates influx of magnesium ions. Alternates between open and closed states. Activated by low cytoplasmic Mg(2+) levels. Inactive when cytoplasmic Mg(2+) levels are high.</text>
</comment>
<evidence type="ECO:0000313" key="15">
    <source>
        <dbReference type="Proteomes" id="UP000247790"/>
    </source>
</evidence>
<evidence type="ECO:0000256" key="12">
    <source>
        <dbReference type="RuleBase" id="RU362010"/>
    </source>
</evidence>
<feature type="transmembrane region" description="Helical" evidence="12">
    <location>
        <begin position="285"/>
        <end position="305"/>
    </location>
</feature>
<keyword evidence="4 12" id="KW-1003">Cell membrane</keyword>
<reference evidence="14 16" key="2">
    <citation type="submission" date="2020-06" db="EMBL/GenBank/DDBJ databases">
        <title>Complete genome of Paenibacillus barcinonensis KACC11450.</title>
        <authorList>
            <person name="Kim M."/>
            <person name="Park Y.-J."/>
            <person name="Shin J.-H."/>
        </authorList>
    </citation>
    <scope>NUCLEOTIDE SEQUENCE [LARGE SCALE GENOMIC DNA]</scope>
    <source>
        <strain evidence="14 16">KACC11450</strain>
    </source>
</reference>
<dbReference type="GO" id="GO:0015087">
    <property type="term" value="F:cobalt ion transmembrane transporter activity"/>
    <property type="evidence" value="ECO:0007669"/>
    <property type="project" value="UniProtKB-UniRule"/>
</dbReference>
<keyword evidence="9 12" id="KW-0472">Membrane</keyword>
<dbReference type="Gene3D" id="3.30.460.20">
    <property type="entry name" value="CorA soluble domain-like"/>
    <property type="match status" value="1"/>
</dbReference>
<dbReference type="AlphaFoldDB" id="A0A2V4WAX9"/>
<comment type="subcellular location">
    <subcellularLocation>
        <location evidence="1">Cell membrane</location>
        <topology evidence="1">Multi-pass membrane protein</topology>
    </subcellularLocation>
    <subcellularLocation>
        <location evidence="12">Membrane</location>
        <topology evidence="12">Multi-pass membrane protein</topology>
    </subcellularLocation>
</comment>
<dbReference type="GO" id="GO:0005886">
    <property type="term" value="C:plasma membrane"/>
    <property type="evidence" value="ECO:0007669"/>
    <property type="project" value="UniProtKB-SubCell"/>
</dbReference>
<dbReference type="PANTHER" id="PTHR46494:SF1">
    <property type="entry name" value="CORA FAMILY METAL ION TRANSPORTER (EUROFUNG)"/>
    <property type="match status" value="1"/>
</dbReference>
<dbReference type="CDD" id="cd12822">
    <property type="entry name" value="TmCorA-like"/>
    <property type="match status" value="1"/>
</dbReference>